<evidence type="ECO:0000313" key="4">
    <source>
        <dbReference type="Proteomes" id="UP001203207"/>
    </source>
</evidence>
<evidence type="ECO:0000256" key="1">
    <source>
        <dbReference type="SAM" id="Phobius"/>
    </source>
</evidence>
<dbReference type="AlphaFoldDB" id="A0AAE3FVI8"/>
<keyword evidence="4" id="KW-1185">Reference proteome</keyword>
<feature type="transmembrane region" description="Helical" evidence="1">
    <location>
        <begin position="9"/>
        <end position="29"/>
    </location>
</feature>
<protein>
    <recommendedName>
        <fullName evidence="2">DUF7981 domain-containing protein</fullName>
    </recommendedName>
</protein>
<reference evidence="3" key="1">
    <citation type="journal article" date="2022" name="Syst. Appl. Microbiol.">
        <title>Natronocalculus amylovorans gen. nov., sp. nov., and Natranaeroarchaeum aerophilus sp. nov., dominant culturable amylolytic natronoarchaea from hypersaline soda lakes in southwestern Siberia.</title>
        <authorList>
            <person name="Sorokin D.Y."/>
            <person name="Elcheninov A.G."/>
            <person name="Khizhniak T.V."/>
            <person name="Koenen M."/>
            <person name="Bale N.J."/>
            <person name="Damste J.S.S."/>
            <person name="Kublanov I.V."/>
        </authorList>
    </citation>
    <scope>NUCLEOTIDE SEQUENCE</scope>
    <source>
        <strain evidence="3">AArc-St2</strain>
    </source>
</reference>
<sequence>MDPRTKSSLLWGIIGGMSFGVLAQAYMIIAEPLPIGIWGVLFGGVTVGTITTVVTYATEYRLMQKGRT</sequence>
<dbReference type="RefSeq" id="WP_174652734.1">
    <property type="nucleotide sequence ID" value="NZ_JAKRVX010000001.1"/>
</dbReference>
<keyword evidence="1" id="KW-0812">Transmembrane</keyword>
<dbReference type="EMBL" id="JAKRVX010000001">
    <property type="protein sequence ID" value="MCL9815735.1"/>
    <property type="molecule type" value="Genomic_DNA"/>
</dbReference>
<dbReference type="Pfam" id="PF25938">
    <property type="entry name" value="DUF7981"/>
    <property type="match status" value="1"/>
</dbReference>
<evidence type="ECO:0000259" key="2">
    <source>
        <dbReference type="Pfam" id="PF25938"/>
    </source>
</evidence>
<proteinExistence type="predicted"/>
<dbReference type="Proteomes" id="UP001203207">
    <property type="component" value="Unassembled WGS sequence"/>
</dbReference>
<organism evidence="3 4">
    <name type="scientific">Natronocalculus amylovorans</name>
    <dbReference type="NCBI Taxonomy" id="2917812"/>
    <lineage>
        <taxon>Archaea</taxon>
        <taxon>Methanobacteriati</taxon>
        <taxon>Methanobacteriota</taxon>
        <taxon>Stenosarchaea group</taxon>
        <taxon>Halobacteria</taxon>
        <taxon>Halobacteriales</taxon>
        <taxon>Haloferacaceae</taxon>
        <taxon>Natronocalculus</taxon>
    </lineage>
</organism>
<dbReference type="InterPro" id="IPR058287">
    <property type="entry name" value="DUF7981"/>
</dbReference>
<reference evidence="3" key="2">
    <citation type="submission" date="2022-02" db="EMBL/GenBank/DDBJ databases">
        <authorList>
            <person name="Elcheninov A.G."/>
            <person name="Sorokin D.Y."/>
            <person name="Kublanov I.V."/>
        </authorList>
    </citation>
    <scope>NUCLEOTIDE SEQUENCE</scope>
    <source>
        <strain evidence="3">AArc-St2</strain>
    </source>
</reference>
<gene>
    <name evidence="3" type="ORF">AArcSt2_02155</name>
</gene>
<name>A0AAE3FVI8_9EURY</name>
<feature type="domain" description="DUF7981" evidence="2">
    <location>
        <begin position="1"/>
        <end position="68"/>
    </location>
</feature>
<keyword evidence="1" id="KW-0472">Membrane</keyword>
<evidence type="ECO:0000313" key="3">
    <source>
        <dbReference type="EMBL" id="MCL9815735.1"/>
    </source>
</evidence>
<keyword evidence="1" id="KW-1133">Transmembrane helix</keyword>
<accession>A0AAE3FVI8</accession>
<feature type="transmembrane region" description="Helical" evidence="1">
    <location>
        <begin position="35"/>
        <end position="57"/>
    </location>
</feature>
<comment type="caution">
    <text evidence="3">The sequence shown here is derived from an EMBL/GenBank/DDBJ whole genome shotgun (WGS) entry which is preliminary data.</text>
</comment>